<evidence type="ECO:0000256" key="1">
    <source>
        <dbReference type="SAM" id="MobiDB-lite"/>
    </source>
</evidence>
<gene>
    <name evidence="3" type="ordered locus">BB4140</name>
</gene>
<dbReference type="Proteomes" id="UP000001027">
    <property type="component" value="Chromosome"/>
</dbReference>
<dbReference type="SUPFAM" id="SSF52540">
    <property type="entry name" value="P-loop containing nucleoside triphosphate hydrolases"/>
    <property type="match status" value="1"/>
</dbReference>
<dbReference type="AlphaFoldDB" id="A0A0H3LQD6"/>
<feature type="region of interest" description="Disordered" evidence="1">
    <location>
        <begin position="1"/>
        <end position="51"/>
    </location>
</feature>
<dbReference type="HOGENOM" id="CLU_393654_0_0_4"/>
<dbReference type="EMBL" id="BX640449">
    <property type="protein sequence ID" value="CAE34503.1"/>
    <property type="molecule type" value="Genomic_DNA"/>
</dbReference>
<organism evidence="3 4">
    <name type="scientific">Bordetella bronchiseptica (strain ATCC BAA-588 / NCTC 13252 / RB50)</name>
    <name type="common">Alcaligenes bronchisepticus</name>
    <dbReference type="NCBI Taxonomy" id="257310"/>
    <lineage>
        <taxon>Bacteria</taxon>
        <taxon>Pseudomonadati</taxon>
        <taxon>Pseudomonadota</taxon>
        <taxon>Betaproteobacteria</taxon>
        <taxon>Burkholderiales</taxon>
        <taxon>Alcaligenaceae</taxon>
        <taxon>Bordetella</taxon>
    </lineage>
</organism>
<dbReference type="Pfam" id="PF13481">
    <property type="entry name" value="AAA_25"/>
    <property type="match status" value="1"/>
</dbReference>
<reference evidence="3 4" key="1">
    <citation type="journal article" date="2003" name="Nat. Genet.">
        <title>Comparative analysis of the genome sequences of Bordetella pertussis, Bordetella parapertussis and Bordetella bronchiseptica.</title>
        <authorList>
            <person name="Parkhill J."/>
            <person name="Sebaihia M."/>
            <person name="Preston A."/>
            <person name="Murphy L.D."/>
            <person name="Thomson N.R."/>
            <person name="Harris D.E."/>
            <person name="Holden M.T.G."/>
            <person name="Churcher C.M."/>
            <person name="Bentley S.D."/>
            <person name="Mungall K.L."/>
            <person name="Cerdeno-Tarraga A.-M."/>
            <person name="Temple L."/>
            <person name="James K.D."/>
            <person name="Harris B."/>
            <person name="Quail M.A."/>
            <person name="Achtman M."/>
            <person name="Atkin R."/>
            <person name="Baker S."/>
            <person name="Basham D."/>
            <person name="Bason N."/>
            <person name="Cherevach I."/>
            <person name="Chillingworth T."/>
            <person name="Collins M."/>
            <person name="Cronin A."/>
            <person name="Davis P."/>
            <person name="Doggett J."/>
            <person name="Feltwell T."/>
            <person name="Goble A."/>
            <person name="Hamlin N."/>
            <person name="Hauser H."/>
            <person name="Holroyd S."/>
            <person name="Jagels K."/>
            <person name="Leather S."/>
            <person name="Moule S."/>
            <person name="Norberczak H."/>
            <person name="O'Neil S."/>
            <person name="Ormond D."/>
            <person name="Price C."/>
            <person name="Rabbinowitsch E."/>
            <person name="Rutter S."/>
            <person name="Sanders M."/>
            <person name="Saunders D."/>
            <person name="Seeger K."/>
            <person name="Sharp S."/>
            <person name="Simmonds M."/>
            <person name="Skelton J."/>
            <person name="Squares R."/>
            <person name="Squares S."/>
            <person name="Stevens K."/>
            <person name="Unwin L."/>
            <person name="Whitehead S."/>
            <person name="Barrell B.G."/>
            <person name="Maskell D.J."/>
        </authorList>
    </citation>
    <scope>NUCLEOTIDE SEQUENCE [LARGE SCALE GENOMIC DNA]</scope>
    <source>
        <strain evidence="3 4">ATCC BAA-588 / NCTC 13252 / RB50</strain>
    </source>
</reference>
<evidence type="ECO:0000313" key="3">
    <source>
        <dbReference type="EMBL" id="CAE34503.1"/>
    </source>
</evidence>
<dbReference type="InterPro" id="IPR027417">
    <property type="entry name" value="P-loop_NTPase"/>
</dbReference>
<evidence type="ECO:0000259" key="2">
    <source>
        <dbReference type="Pfam" id="PF08707"/>
    </source>
</evidence>
<dbReference type="GO" id="GO:0016817">
    <property type="term" value="F:hydrolase activity, acting on acid anhydrides"/>
    <property type="evidence" value="ECO:0007669"/>
    <property type="project" value="InterPro"/>
</dbReference>
<dbReference type="Gene3D" id="3.40.50.300">
    <property type="entry name" value="P-loop containing nucleotide triphosphate hydrolases"/>
    <property type="match status" value="1"/>
</dbReference>
<sequence>MQHEHSAGQPAPQGVDMPHAAHQQPAQAPQQPGQGVGMGNPPNAPQAGAWAHMRSARRWLIASLPNKVPHYINGSTRGETDTPDDWAHLASYEDAKATLSRLGAGWILGFALGPDESGGHWQGIDFDDIPQNLLSDLANDVHGYVEVSPSRKGAHAIGYGRHFATLGHNGTGIEAYAKGRYFTVTEQRIRDGGLICLAAYIEETLAPRHGARRATNAGMTEVVPVNAKTVTELRSALLYMRAEDYHLWVNMGLALRELGETGRGLWMEWSATSEKFDSKDAAKKWNSFKPTGTSYQAVFAEAARHGWVNPGRSDAQLTGRRVQTQLKTSHKIKLEFAMSSDTETAKVSYLVDPFLPCKCVVGFFGRGGTAKSSFLATMAAMISQRASTLWVSAEELTDWIKARHIKTGGAPGTLQVFRGIETDEHSGQHIQVFGVYEHLDAALTMSNVAARDAGMPAVRLVVLDTAVALTIWPSGQGPNDDASVKRLLAYMQALAEKHDVTIAFIGHNNKRSSQNTEHFEDMVAGAGAWVTSPRVAFVHARDRREENSYVMRLAKPQLTPRFLVTYKTEPVHTLAQREDAPASVLCRVALGDEYIWGEDESASVFDAATGKDTEEDSGHVLEQRATTVQQVIDALVQMVHMTNAGQDVTRDMVHSALHRIVNGRRWKDVDDRLYMAQFQYRIAIVRGPNNQVLYRKMGPA</sequence>
<name>A0A0H3LQD6_BORBR</name>
<dbReference type="Pfam" id="PF08707">
    <property type="entry name" value="PriCT_2"/>
    <property type="match status" value="1"/>
</dbReference>
<proteinExistence type="predicted"/>
<evidence type="ECO:0000313" key="4">
    <source>
        <dbReference type="Proteomes" id="UP000001027"/>
    </source>
</evidence>
<dbReference type="RefSeq" id="WP_010927047.1">
    <property type="nucleotide sequence ID" value="NC_002927.3"/>
</dbReference>
<dbReference type="eggNOG" id="COG3598">
    <property type="taxonomic scope" value="Bacteria"/>
</dbReference>
<feature type="compositionally biased region" description="Low complexity" evidence="1">
    <location>
        <begin position="18"/>
        <end position="33"/>
    </location>
</feature>
<protein>
    <recommendedName>
        <fullName evidence="2">Primase C-terminal 2 domain-containing protein</fullName>
    </recommendedName>
</protein>
<feature type="domain" description="Primase C-terminal 2" evidence="2">
    <location>
        <begin position="241"/>
        <end position="302"/>
    </location>
</feature>
<accession>A0A0H3LQD6</accession>
<dbReference type="KEGG" id="bbr:BB4140"/>
<dbReference type="InterPro" id="IPR014819">
    <property type="entry name" value="PriCT_2"/>
</dbReference>